<dbReference type="GO" id="GO:0000166">
    <property type="term" value="F:nucleotide binding"/>
    <property type="evidence" value="ECO:0007669"/>
    <property type="project" value="UniProtKB-KW"/>
</dbReference>
<keyword evidence="8" id="KW-1185">Reference proteome</keyword>
<evidence type="ECO:0000313" key="8">
    <source>
        <dbReference type="Proteomes" id="UP000298652"/>
    </source>
</evidence>
<sequence>MVQTLWSTKLLNPATPWLCSRAPFTKRHHSHKSQSSAAMAEILAGLLTSAISWPLPIAEQANVLWNFGDDLEDMNSELEAISAALQDVERRSAKEKLLKRLKHAALDIADMLQDYQDTNE</sequence>
<keyword evidence="3" id="KW-0677">Repeat</keyword>
<dbReference type="AlphaFoldDB" id="A0A4U6TLF8"/>
<evidence type="ECO:0000259" key="6">
    <source>
        <dbReference type="Pfam" id="PF18052"/>
    </source>
</evidence>
<evidence type="ECO:0000256" key="4">
    <source>
        <dbReference type="ARBA" id="ARBA00022741"/>
    </source>
</evidence>
<evidence type="ECO:0000256" key="5">
    <source>
        <dbReference type="ARBA" id="ARBA00022821"/>
    </source>
</evidence>
<evidence type="ECO:0000256" key="2">
    <source>
        <dbReference type="ARBA" id="ARBA00022614"/>
    </source>
</evidence>
<gene>
    <name evidence="7" type="ORF">SEVIR_8G252800v2</name>
</gene>
<dbReference type="Gramene" id="TKW02632">
    <property type="protein sequence ID" value="TKW02632"/>
    <property type="gene ID" value="SEVIR_8G252800v2"/>
</dbReference>
<dbReference type="GO" id="GO:0006952">
    <property type="term" value="P:defense response"/>
    <property type="evidence" value="ECO:0007669"/>
    <property type="project" value="UniProtKB-KW"/>
</dbReference>
<keyword evidence="2" id="KW-0433">Leucine-rich repeat</keyword>
<keyword evidence="4" id="KW-0547">Nucleotide-binding</keyword>
<dbReference type="OMA" id="RRSKYCH"/>
<accession>A0A4U6TLF8</accession>
<proteinExistence type="inferred from homology"/>
<evidence type="ECO:0000313" key="7">
    <source>
        <dbReference type="EMBL" id="TKW02632.1"/>
    </source>
</evidence>
<reference evidence="7" key="1">
    <citation type="submission" date="2019-03" db="EMBL/GenBank/DDBJ databases">
        <title>WGS assembly of Setaria viridis.</title>
        <authorList>
            <person name="Huang P."/>
            <person name="Jenkins J."/>
            <person name="Grimwood J."/>
            <person name="Barry K."/>
            <person name="Healey A."/>
            <person name="Mamidi S."/>
            <person name="Sreedasyam A."/>
            <person name="Shu S."/>
            <person name="Feldman M."/>
            <person name="Wu J."/>
            <person name="Yu Y."/>
            <person name="Chen C."/>
            <person name="Johnson J."/>
            <person name="Rokhsar D."/>
            <person name="Baxter I."/>
            <person name="Schmutz J."/>
            <person name="Brutnell T."/>
            <person name="Kellogg E."/>
        </authorList>
    </citation>
    <scope>NUCLEOTIDE SEQUENCE [LARGE SCALE GENOMIC DNA]</scope>
</reference>
<evidence type="ECO:0000256" key="3">
    <source>
        <dbReference type="ARBA" id="ARBA00022737"/>
    </source>
</evidence>
<dbReference type="Gene3D" id="1.20.5.4130">
    <property type="match status" value="1"/>
</dbReference>
<evidence type="ECO:0000256" key="1">
    <source>
        <dbReference type="ARBA" id="ARBA00008894"/>
    </source>
</evidence>
<dbReference type="EMBL" id="CM016559">
    <property type="protein sequence ID" value="TKW02632.1"/>
    <property type="molecule type" value="Genomic_DNA"/>
</dbReference>
<comment type="similarity">
    <text evidence="1">Belongs to the disease resistance NB-LRR family.</text>
</comment>
<feature type="domain" description="Disease resistance N-terminal" evidence="6">
    <location>
        <begin position="57"/>
        <end position="116"/>
    </location>
</feature>
<keyword evidence="5" id="KW-0611">Plant defense</keyword>
<dbReference type="Pfam" id="PF18052">
    <property type="entry name" value="Rx_N"/>
    <property type="match status" value="1"/>
</dbReference>
<name>A0A4U6TLF8_SETVI</name>
<protein>
    <recommendedName>
        <fullName evidence="6">Disease resistance N-terminal domain-containing protein</fullName>
    </recommendedName>
</protein>
<dbReference type="Proteomes" id="UP000298652">
    <property type="component" value="Chromosome 8"/>
</dbReference>
<dbReference type="InterPro" id="IPR041118">
    <property type="entry name" value="Rx_N"/>
</dbReference>
<organism evidence="7 8">
    <name type="scientific">Setaria viridis</name>
    <name type="common">Green bristlegrass</name>
    <name type="synonym">Setaria italica subsp. viridis</name>
    <dbReference type="NCBI Taxonomy" id="4556"/>
    <lineage>
        <taxon>Eukaryota</taxon>
        <taxon>Viridiplantae</taxon>
        <taxon>Streptophyta</taxon>
        <taxon>Embryophyta</taxon>
        <taxon>Tracheophyta</taxon>
        <taxon>Spermatophyta</taxon>
        <taxon>Magnoliopsida</taxon>
        <taxon>Liliopsida</taxon>
        <taxon>Poales</taxon>
        <taxon>Poaceae</taxon>
        <taxon>PACMAD clade</taxon>
        <taxon>Panicoideae</taxon>
        <taxon>Panicodae</taxon>
        <taxon>Paniceae</taxon>
        <taxon>Cenchrinae</taxon>
        <taxon>Setaria</taxon>
    </lineage>
</organism>